<keyword evidence="1" id="KW-1133">Transmembrane helix</keyword>
<keyword evidence="3" id="KW-1185">Reference proteome</keyword>
<feature type="transmembrane region" description="Helical" evidence="1">
    <location>
        <begin position="67"/>
        <end position="87"/>
    </location>
</feature>
<keyword evidence="1" id="KW-0472">Membrane</keyword>
<organism evidence="2 3">
    <name type="scientific">Luteolibacter algae</name>
    <dbReference type="NCBI Taxonomy" id="454151"/>
    <lineage>
        <taxon>Bacteria</taxon>
        <taxon>Pseudomonadati</taxon>
        <taxon>Verrucomicrobiota</taxon>
        <taxon>Verrucomicrobiia</taxon>
        <taxon>Verrucomicrobiales</taxon>
        <taxon>Verrucomicrobiaceae</taxon>
        <taxon>Luteolibacter</taxon>
    </lineage>
</organism>
<evidence type="ECO:0000256" key="1">
    <source>
        <dbReference type="SAM" id="Phobius"/>
    </source>
</evidence>
<keyword evidence="1" id="KW-0812">Transmembrane</keyword>
<gene>
    <name evidence="2" type="ORF">ACFSSA_08840</name>
</gene>
<sequence length="121" mass="13658">MSTPLIEQPRMQPLIRMLKREGWVVPLLTLSFIRGMHGLPAAFHAIFSVRKSDIQSYELVYSRHDLWVLQSGLVSLVSILILIWEIARFIKVYRSTGTETIINSSKTTSEQGADGDAEEAV</sequence>
<dbReference type="RefSeq" id="WP_386820069.1">
    <property type="nucleotide sequence ID" value="NZ_JBHUIT010000014.1"/>
</dbReference>
<comment type="caution">
    <text evidence="2">The sequence shown here is derived from an EMBL/GenBank/DDBJ whole genome shotgun (WGS) entry which is preliminary data.</text>
</comment>
<proteinExistence type="predicted"/>
<dbReference type="EMBL" id="JBHUIT010000014">
    <property type="protein sequence ID" value="MFD2256779.1"/>
    <property type="molecule type" value="Genomic_DNA"/>
</dbReference>
<reference evidence="3" key="1">
    <citation type="journal article" date="2019" name="Int. J. Syst. Evol. Microbiol.">
        <title>The Global Catalogue of Microorganisms (GCM) 10K type strain sequencing project: providing services to taxonomists for standard genome sequencing and annotation.</title>
        <authorList>
            <consortium name="The Broad Institute Genomics Platform"/>
            <consortium name="The Broad Institute Genome Sequencing Center for Infectious Disease"/>
            <person name="Wu L."/>
            <person name="Ma J."/>
        </authorList>
    </citation>
    <scope>NUCLEOTIDE SEQUENCE [LARGE SCALE GENOMIC DNA]</scope>
    <source>
        <strain evidence="3">CGMCC 4.7106</strain>
    </source>
</reference>
<evidence type="ECO:0000313" key="2">
    <source>
        <dbReference type="EMBL" id="MFD2256779.1"/>
    </source>
</evidence>
<dbReference type="Proteomes" id="UP001597375">
    <property type="component" value="Unassembled WGS sequence"/>
</dbReference>
<name>A0ABW5D8Q6_9BACT</name>
<accession>A0ABW5D8Q6</accession>
<protein>
    <submittedName>
        <fullName evidence="2">Uncharacterized protein</fullName>
    </submittedName>
</protein>
<evidence type="ECO:0000313" key="3">
    <source>
        <dbReference type="Proteomes" id="UP001597375"/>
    </source>
</evidence>